<dbReference type="GeneID" id="87896787"/>
<protein>
    <submittedName>
        <fullName evidence="4">Uncharacterized protein</fullName>
    </submittedName>
</protein>
<dbReference type="Proteomes" id="UP001322138">
    <property type="component" value="Unassembled WGS sequence"/>
</dbReference>
<proteinExistence type="predicted"/>
<reference evidence="4 5" key="1">
    <citation type="journal article" date="2023" name="bioRxiv">
        <title>High-quality genome assemblies of four members of thePodospora anserinaspecies complex.</title>
        <authorList>
            <person name="Ament-Velasquez S.L."/>
            <person name="Vogan A.A."/>
            <person name="Wallerman O."/>
            <person name="Hartmann F."/>
            <person name="Gautier V."/>
            <person name="Silar P."/>
            <person name="Giraud T."/>
            <person name="Johannesson H."/>
        </authorList>
    </citation>
    <scope>NUCLEOTIDE SEQUENCE [LARGE SCALE GENOMIC DNA]</scope>
    <source>
        <strain evidence="4 5">CBS 112042</strain>
    </source>
</reference>
<accession>A0ABR0FJE2</accession>
<evidence type="ECO:0000256" key="2">
    <source>
        <dbReference type="SAM" id="MobiDB-lite"/>
    </source>
</evidence>
<dbReference type="EMBL" id="JAFFGZ010000005">
    <property type="protein sequence ID" value="KAK4644073.1"/>
    <property type="molecule type" value="Genomic_DNA"/>
</dbReference>
<evidence type="ECO:0000313" key="5">
    <source>
        <dbReference type="Proteomes" id="UP001322138"/>
    </source>
</evidence>
<sequence>MAGSVFALSLLGLGAVQAAPSAPTVETRQIWIGDGGGVFWPGPDQPIAPCLENGSGAPQAPCLLPPIPGDVTLPPGFYLPPKDKRDAESVDKRQIWIGDGGSQFIPGQGPLKPCLVTIPLKGQPPCLLGPILTVSKNKRGVEARQTLIIGGPPGSLNPGNPGLPGGGMPVCLPSVPLDQQPPCMLPPISGGGGGLILPPNWPAPSFPPKEKREAEAPKPPKLTLPPDYATNTKQVIVRLEARLVALQNKKYKTKQDIELIKDLKEALLYLAGITNISAPPGTGTSFTPGKRSEDVFQLLPPDYITNTKKVIETLQRELIVLQNKRRKTKDDIAKIQAIKDALLYLAGITHISAPPGSGSTFTPGKRDTFKLPPDATTNPKRVIEQLEKELIALQNKRHKTKEDLQLIDDYKAALLYLAGITNISAPPGSGSTFTPGKRDVFKLPPDATTNPKRVIQQLETELIALQNKPNKTKADYELIADYKAALLYLAGITNISAPPGSGSTFTPGKRDAVFKLPPDAATNPKKFIVQIEKDLVLLQNKKDKSKADHELIAAYKAALQYLAGITNISAPPGTGTSFTPGKRDVIFKLPPDAATNPKKFIVQIEKDLVVLQNKKNKTKEDYQLIAAYKAALKHLAGITNISAPPGSETSFTPGKRSPVVDVNAVGAYEKLCPNIKGAQDALQQMLLKDQLTAEEMVVVRALINFLRGCGVEPGEGPSYGPILTVPKRNTPVLSAEFDLAGLEEAYKELLTTAQLATAAGQPSFANWITLSTIADILELYGVKVDRSLHVLTPLPKRQADSITIGGRTCKVIDILGLRAALAALQIAYGEDVTKAPTTILLIQQVIVTALQLCGQSVPGWTVIVPGNPVPGGPIVPQPTVPGGPLVPEPNVPGSPVVPQPTIPGGPLVPEPYVPGAPIVPQPTIPGGPLKPSDKRQAPGLSNATELLAALNILEKAYGTYGSGTIPVPVWLIMVNLVTILQTIPGTVVPGWPVLGQGSVVLTPSP</sequence>
<keyword evidence="1" id="KW-0175">Coiled coil</keyword>
<evidence type="ECO:0000313" key="4">
    <source>
        <dbReference type="EMBL" id="KAK4644073.1"/>
    </source>
</evidence>
<keyword evidence="5" id="KW-1185">Reference proteome</keyword>
<feature type="signal peptide" evidence="3">
    <location>
        <begin position="1"/>
        <end position="18"/>
    </location>
</feature>
<evidence type="ECO:0000256" key="1">
    <source>
        <dbReference type="SAM" id="Coils"/>
    </source>
</evidence>
<evidence type="ECO:0000256" key="3">
    <source>
        <dbReference type="SAM" id="SignalP"/>
    </source>
</evidence>
<comment type="caution">
    <text evidence="4">The sequence shown here is derived from an EMBL/GenBank/DDBJ whole genome shotgun (WGS) entry which is preliminary data.</text>
</comment>
<organism evidence="4 5">
    <name type="scientific">Podospora bellae-mahoneyi</name>
    <dbReference type="NCBI Taxonomy" id="2093777"/>
    <lineage>
        <taxon>Eukaryota</taxon>
        <taxon>Fungi</taxon>
        <taxon>Dikarya</taxon>
        <taxon>Ascomycota</taxon>
        <taxon>Pezizomycotina</taxon>
        <taxon>Sordariomycetes</taxon>
        <taxon>Sordariomycetidae</taxon>
        <taxon>Sordariales</taxon>
        <taxon>Podosporaceae</taxon>
        <taxon>Podospora</taxon>
    </lineage>
</organism>
<dbReference type="RefSeq" id="XP_062733049.1">
    <property type="nucleotide sequence ID" value="XM_062877305.1"/>
</dbReference>
<feature type="region of interest" description="Disordered" evidence="2">
    <location>
        <begin position="202"/>
        <end position="227"/>
    </location>
</feature>
<name>A0ABR0FJE2_9PEZI</name>
<feature type="chain" id="PRO_5045043122" evidence="3">
    <location>
        <begin position="19"/>
        <end position="1005"/>
    </location>
</feature>
<keyword evidence="3" id="KW-0732">Signal</keyword>
<feature type="compositionally biased region" description="Basic and acidic residues" evidence="2">
    <location>
        <begin position="208"/>
        <end position="218"/>
    </location>
</feature>
<feature type="coiled-coil region" evidence="1">
    <location>
        <begin position="229"/>
        <end position="256"/>
    </location>
</feature>
<gene>
    <name evidence="4" type="ORF">QC761_301520</name>
</gene>
<feature type="coiled-coil region" evidence="1">
    <location>
        <begin position="304"/>
        <end position="331"/>
    </location>
</feature>